<keyword evidence="1" id="KW-0597">Phosphoprotein</keyword>
<accession>A0A0E9LTQ6</accession>
<feature type="modified residue" description="Phosphohistidine" evidence="1">
    <location>
        <position position="59"/>
    </location>
</feature>
<dbReference type="Gene3D" id="1.20.120.160">
    <property type="entry name" value="HPT domain"/>
    <property type="match status" value="1"/>
</dbReference>
<dbReference type="EMBL" id="BAZW01000004">
    <property type="protein sequence ID" value="GAO28644.1"/>
    <property type="molecule type" value="Genomic_DNA"/>
</dbReference>
<dbReference type="GO" id="GO:0000160">
    <property type="term" value="P:phosphorelay signal transduction system"/>
    <property type="evidence" value="ECO:0007669"/>
    <property type="project" value="InterPro"/>
</dbReference>
<protein>
    <recommendedName>
        <fullName evidence="2">HPt domain-containing protein</fullName>
    </recommendedName>
</protein>
<reference evidence="3 4" key="1">
    <citation type="journal article" date="2015" name="Microbes Environ.">
        <title>Distribution and evolution of nitrogen fixation genes in the phylum bacteroidetes.</title>
        <authorList>
            <person name="Inoue J."/>
            <person name="Oshima K."/>
            <person name="Suda W."/>
            <person name="Sakamoto M."/>
            <person name="Iino T."/>
            <person name="Noda S."/>
            <person name="Hongoh Y."/>
            <person name="Hattori M."/>
            <person name="Ohkuma M."/>
        </authorList>
    </citation>
    <scope>NUCLEOTIDE SEQUENCE [LARGE SCALE GENOMIC DNA]</scope>
    <source>
        <strain evidence="3">JCM 15548</strain>
    </source>
</reference>
<organism evidence="3 4">
    <name type="scientific">Geofilum rubicundum JCM 15548</name>
    <dbReference type="NCBI Taxonomy" id="1236989"/>
    <lineage>
        <taxon>Bacteria</taxon>
        <taxon>Pseudomonadati</taxon>
        <taxon>Bacteroidota</taxon>
        <taxon>Bacteroidia</taxon>
        <taxon>Marinilabiliales</taxon>
        <taxon>Marinilabiliaceae</taxon>
        <taxon>Geofilum</taxon>
    </lineage>
</organism>
<proteinExistence type="predicted"/>
<gene>
    <name evidence="3" type="ORF">JCM15548_1764</name>
</gene>
<evidence type="ECO:0000313" key="3">
    <source>
        <dbReference type="EMBL" id="GAO28644.1"/>
    </source>
</evidence>
<keyword evidence="4" id="KW-1185">Reference proteome</keyword>
<dbReference type="AlphaFoldDB" id="A0A0E9LTQ6"/>
<dbReference type="SUPFAM" id="SSF47226">
    <property type="entry name" value="Histidine-containing phosphotransfer domain, HPT domain"/>
    <property type="match status" value="1"/>
</dbReference>
<evidence type="ECO:0000313" key="4">
    <source>
        <dbReference type="Proteomes" id="UP000032900"/>
    </source>
</evidence>
<evidence type="ECO:0000256" key="1">
    <source>
        <dbReference type="PROSITE-ProRule" id="PRU00110"/>
    </source>
</evidence>
<dbReference type="InterPro" id="IPR036641">
    <property type="entry name" value="HPT_dom_sf"/>
</dbReference>
<dbReference type="RefSeq" id="WP_062122423.1">
    <property type="nucleotide sequence ID" value="NZ_BAZW01000004.1"/>
</dbReference>
<comment type="caution">
    <text evidence="3">The sequence shown here is derived from an EMBL/GenBank/DDBJ whole genome shotgun (WGS) entry which is preliminary data.</text>
</comment>
<dbReference type="OrthoDB" id="959692at2"/>
<sequence>MLSSHQEIDLSYLESIADGDQGIINELITIFLDQVSEFTEGFKLYYSQKDWKRLAALAHKAKSSVLSMGMNELGNIDLKNLELIAKTFRLKELEKSGSLDINKEEELNALQRNLNNYPDEKQMWLRENSTQETMELIIEKFINACNVACVELKTVLEN</sequence>
<dbReference type="InterPro" id="IPR008207">
    <property type="entry name" value="Sig_transdc_His_kin_Hpt_dom"/>
</dbReference>
<dbReference type="Proteomes" id="UP000032900">
    <property type="component" value="Unassembled WGS sequence"/>
</dbReference>
<name>A0A0E9LTQ6_9BACT</name>
<dbReference type="STRING" id="1236989.JCM15548_1764"/>
<dbReference type="GO" id="GO:0004672">
    <property type="term" value="F:protein kinase activity"/>
    <property type="evidence" value="ECO:0007669"/>
    <property type="project" value="UniProtKB-ARBA"/>
</dbReference>
<feature type="domain" description="HPt" evidence="2">
    <location>
        <begin position="20"/>
        <end position="124"/>
    </location>
</feature>
<dbReference type="PROSITE" id="PS50894">
    <property type="entry name" value="HPT"/>
    <property type="match status" value="1"/>
</dbReference>
<evidence type="ECO:0000259" key="2">
    <source>
        <dbReference type="PROSITE" id="PS50894"/>
    </source>
</evidence>